<dbReference type="EMBL" id="SSSN01000009">
    <property type="protein sequence ID" value="THG32690.1"/>
    <property type="molecule type" value="Genomic_DNA"/>
</dbReference>
<evidence type="ECO:0000313" key="3">
    <source>
        <dbReference type="EMBL" id="THG32690.1"/>
    </source>
</evidence>
<proteinExistence type="predicted"/>
<name>A0A4S4FQ69_9MICO</name>
<dbReference type="InterPro" id="IPR038670">
    <property type="entry name" value="HslJ-like_sf"/>
</dbReference>
<reference evidence="3 4" key="1">
    <citation type="submission" date="2019-04" db="EMBL/GenBank/DDBJ databases">
        <authorList>
            <person name="Jiang L."/>
        </authorList>
    </citation>
    <scope>NUCLEOTIDE SEQUENCE [LARGE SCALE GENOMIC DNA]</scope>
    <source>
        <strain evidence="3 4">YIM 131861</strain>
    </source>
</reference>
<feature type="compositionally biased region" description="Polar residues" evidence="1">
    <location>
        <begin position="41"/>
        <end position="53"/>
    </location>
</feature>
<dbReference type="InterPro" id="IPR005184">
    <property type="entry name" value="DUF306_Meta_HslJ"/>
</dbReference>
<dbReference type="Proteomes" id="UP000307380">
    <property type="component" value="Unassembled WGS sequence"/>
</dbReference>
<gene>
    <name evidence="3" type="ORF">E6C70_12500</name>
</gene>
<sequence length="154" mass="15609">MACEDVDTWLSGAASGRVKDSTLIIYDTDGSRIGELKRSSDVPSATTQATSSAPVAGDANPALAGAWGVSEQGKPHLTFTDAGTVSGSDGCNLIAGSWKLADGVVTFGQLVSTLMACDQVDTWLGGASTATVSGATMTVYDNTDAKIGTLERAS</sequence>
<accession>A0A4S4FQ69</accession>
<feature type="domain" description="DUF306" evidence="2">
    <location>
        <begin position="69"/>
        <end position="142"/>
    </location>
</feature>
<dbReference type="AlphaFoldDB" id="A0A4S4FQ69"/>
<dbReference type="Pfam" id="PF03724">
    <property type="entry name" value="META"/>
    <property type="match status" value="1"/>
</dbReference>
<dbReference type="Gene3D" id="2.40.128.270">
    <property type="match status" value="1"/>
</dbReference>
<evidence type="ECO:0000259" key="2">
    <source>
        <dbReference type="Pfam" id="PF03724"/>
    </source>
</evidence>
<evidence type="ECO:0000313" key="4">
    <source>
        <dbReference type="Proteomes" id="UP000307380"/>
    </source>
</evidence>
<comment type="caution">
    <text evidence="3">The sequence shown here is derived from an EMBL/GenBank/DDBJ whole genome shotgun (WGS) entry which is preliminary data.</text>
</comment>
<dbReference type="OrthoDB" id="4990393at2"/>
<evidence type="ECO:0000256" key="1">
    <source>
        <dbReference type="SAM" id="MobiDB-lite"/>
    </source>
</evidence>
<protein>
    <submittedName>
        <fullName evidence="3">META domain-containing protein</fullName>
    </submittedName>
</protein>
<organism evidence="3 4">
    <name type="scientific">Orlajensenia flava</name>
    <dbReference type="NCBI Taxonomy" id="2565934"/>
    <lineage>
        <taxon>Bacteria</taxon>
        <taxon>Bacillati</taxon>
        <taxon>Actinomycetota</taxon>
        <taxon>Actinomycetes</taxon>
        <taxon>Micrococcales</taxon>
        <taxon>Microbacteriaceae</taxon>
        <taxon>Orlajensenia</taxon>
    </lineage>
</organism>
<keyword evidence="4" id="KW-1185">Reference proteome</keyword>
<feature type="region of interest" description="Disordered" evidence="1">
    <location>
        <begin position="37"/>
        <end position="58"/>
    </location>
</feature>